<dbReference type="InterPro" id="IPR018756">
    <property type="entry name" value="DUF2314"/>
</dbReference>
<sequence length="264" mass="30915">MGLFSKMFKKDEKEDEKKIVFAKQTPTMEDAYKKAQDTFNYFWREVYWEYRRIIPAHDLSIVKIPFQQKFEEFDEPIVEHMWINEIEFDGENITGILMNTPNQLTNITNGDSVSIKLSEISDWMFSIGGKTHGGFTIQLLRSDMSEKERKNHDAAWGLDFGDYDAILVAYEQEKHPENLIEHPMSKNMVEKFREFLNNNPDEINAKDDLGYTMLHREAIAGNKAIIDVLKEFNVDFNARTNQGKTASDFAQDLNWEHLIPIFQK</sequence>
<dbReference type="Proteomes" id="UP001589607">
    <property type="component" value="Unassembled WGS sequence"/>
</dbReference>
<accession>A0ABV5GTX9</accession>
<protein>
    <submittedName>
        <fullName evidence="2">DUF2314 domain-containing protein</fullName>
    </submittedName>
</protein>
<dbReference type="RefSeq" id="WP_236457181.1">
    <property type="nucleotide sequence ID" value="NZ_CBCSGE010000012.1"/>
</dbReference>
<evidence type="ECO:0000313" key="3">
    <source>
        <dbReference type="Proteomes" id="UP001589607"/>
    </source>
</evidence>
<feature type="domain" description="DUF2314" evidence="1">
    <location>
        <begin position="27"/>
        <end position="160"/>
    </location>
</feature>
<dbReference type="EMBL" id="JBHMEY010000096">
    <property type="protein sequence ID" value="MFB9098842.1"/>
    <property type="molecule type" value="Genomic_DNA"/>
</dbReference>
<dbReference type="SUPFAM" id="SSF48403">
    <property type="entry name" value="Ankyrin repeat"/>
    <property type="match status" value="1"/>
</dbReference>
<evidence type="ECO:0000313" key="2">
    <source>
        <dbReference type="EMBL" id="MFB9098842.1"/>
    </source>
</evidence>
<proteinExistence type="predicted"/>
<reference evidence="2 3" key="1">
    <citation type="submission" date="2024-09" db="EMBL/GenBank/DDBJ databases">
        <authorList>
            <person name="Sun Q."/>
            <person name="Mori K."/>
        </authorList>
    </citation>
    <scope>NUCLEOTIDE SEQUENCE [LARGE SCALE GENOMIC DNA]</scope>
    <source>
        <strain evidence="2 3">CECT 7955</strain>
    </source>
</reference>
<comment type="caution">
    <text evidence="2">The sequence shown here is derived from an EMBL/GenBank/DDBJ whole genome shotgun (WGS) entry which is preliminary data.</text>
</comment>
<name>A0ABV5GTX9_9FLAO</name>
<dbReference type="Pfam" id="PF10077">
    <property type="entry name" value="DUF2314"/>
    <property type="match status" value="1"/>
</dbReference>
<dbReference type="Gene3D" id="1.25.40.20">
    <property type="entry name" value="Ankyrin repeat-containing domain"/>
    <property type="match status" value="1"/>
</dbReference>
<keyword evidence="3" id="KW-1185">Reference proteome</keyword>
<evidence type="ECO:0000259" key="1">
    <source>
        <dbReference type="Pfam" id="PF10077"/>
    </source>
</evidence>
<dbReference type="InterPro" id="IPR036770">
    <property type="entry name" value="Ankyrin_rpt-contain_sf"/>
</dbReference>
<gene>
    <name evidence="2" type="ORF">ACFFVF_20235</name>
</gene>
<organism evidence="2 3">
    <name type="scientific">Flavobacterium jumunjinense</name>
    <dbReference type="NCBI Taxonomy" id="998845"/>
    <lineage>
        <taxon>Bacteria</taxon>
        <taxon>Pseudomonadati</taxon>
        <taxon>Bacteroidota</taxon>
        <taxon>Flavobacteriia</taxon>
        <taxon>Flavobacteriales</taxon>
        <taxon>Flavobacteriaceae</taxon>
        <taxon>Flavobacterium</taxon>
    </lineage>
</organism>